<reference evidence="1 2" key="1">
    <citation type="submission" date="2018-02" db="EMBL/GenBank/DDBJ databases">
        <title>Complete genome of Nitrosopumilus ureaphilus PS0.</title>
        <authorList>
            <person name="Qin W."/>
            <person name="Zheng Y."/>
            <person name="Stahl D.A."/>
        </authorList>
    </citation>
    <scope>NUCLEOTIDE SEQUENCE [LARGE SCALE GENOMIC DNA]</scope>
    <source>
        <strain evidence="1 2">PS0</strain>
    </source>
</reference>
<organism evidence="1 2">
    <name type="scientific">Nitrosopumilus ureiphilus</name>
    <dbReference type="NCBI Taxonomy" id="1470067"/>
    <lineage>
        <taxon>Archaea</taxon>
        <taxon>Nitrososphaerota</taxon>
        <taxon>Nitrososphaeria</taxon>
        <taxon>Nitrosopumilales</taxon>
        <taxon>Nitrosopumilaceae</taxon>
        <taxon>Nitrosopumilus</taxon>
    </lineage>
</organism>
<dbReference type="KEGG" id="nue:C5F50_09895"/>
<dbReference type="EMBL" id="CP026995">
    <property type="protein sequence ID" value="QLH07348.1"/>
    <property type="molecule type" value="Genomic_DNA"/>
</dbReference>
<accession>A0A7D5M9B3</accession>
<dbReference type="Proteomes" id="UP000509478">
    <property type="component" value="Chromosome"/>
</dbReference>
<keyword evidence="2" id="KW-1185">Reference proteome</keyword>
<dbReference type="AlphaFoldDB" id="A0A7D5M9B3"/>
<name>A0A7D5M9B3_9ARCH</name>
<evidence type="ECO:0000313" key="1">
    <source>
        <dbReference type="EMBL" id="QLH07348.1"/>
    </source>
</evidence>
<sequence>MIYDLKGNEVYKRKMDGVTDLLTEKENKIALKHTLDSWNFRNTISEKIGNANYTLQVYDNLMRVLFPFGNEMLLVVTLDNSGNPNDIIQRIQTILSGHLK</sequence>
<protein>
    <submittedName>
        <fullName evidence="1">Uncharacterized protein</fullName>
    </submittedName>
</protein>
<proteinExistence type="predicted"/>
<gene>
    <name evidence="1" type="ORF">C5F50_09895</name>
</gene>
<evidence type="ECO:0000313" key="2">
    <source>
        <dbReference type="Proteomes" id="UP000509478"/>
    </source>
</evidence>